<evidence type="ECO:0000313" key="1">
    <source>
        <dbReference type="EMBL" id="AEB13121.1"/>
    </source>
</evidence>
<name>F2NV17_TRES6</name>
<accession>F2NV17</accession>
<dbReference type="eggNOG" id="ENOG5031DWP">
    <property type="taxonomic scope" value="Bacteria"/>
</dbReference>
<dbReference type="GeneID" id="302997396"/>
<dbReference type="RefSeq" id="WP_013700432.1">
    <property type="nucleotide sequence ID" value="NC_015385.1"/>
</dbReference>
<organism evidence="1 2">
    <name type="scientific">Treponema succinifaciens (strain ATCC 33096 / DSM 2489 / 6091)</name>
    <dbReference type="NCBI Taxonomy" id="869209"/>
    <lineage>
        <taxon>Bacteria</taxon>
        <taxon>Pseudomonadati</taxon>
        <taxon>Spirochaetota</taxon>
        <taxon>Spirochaetia</taxon>
        <taxon>Spirochaetales</taxon>
        <taxon>Treponemataceae</taxon>
        <taxon>Treponema</taxon>
    </lineage>
</organism>
<evidence type="ECO:0000313" key="2">
    <source>
        <dbReference type="Proteomes" id="UP000006852"/>
    </source>
</evidence>
<dbReference type="PROSITE" id="PS51257">
    <property type="entry name" value="PROKAR_LIPOPROTEIN"/>
    <property type="match status" value="1"/>
</dbReference>
<keyword evidence="2" id="KW-1185">Reference proteome</keyword>
<dbReference type="KEGG" id="tsu:Tresu_0155"/>
<dbReference type="HOGENOM" id="CLU_2002896_0_0_12"/>
<gene>
    <name evidence="1" type="ordered locus">Tresu_0155</name>
</gene>
<dbReference type="EMBL" id="CP002631">
    <property type="protein sequence ID" value="AEB13121.1"/>
    <property type="molecule type" value="Genomic_DNA"/>
</dbReference>
<reference evidence="2" key="2">
    <citation type="submission" date="2011-04" db="EMBL/GenBank/DDBJ databases">
        <title>The complete genome of chromosome of Treponema succinifaciens DSM 2489.</title>
        <authorList>
            <person name="Lucas S."/>
            <person name="Copeland A."/>
            <person name="Lapidus A."/>
            <person name="Bruce D."/>
            <person name="Goodwin L."/>
            <person name="Pitluck S."/>
            <person name="Peters L."/>
            <person name="Kyrpides N."/>
            <person name="Mavromatis K."/>
            <person name="Ivanova N."/>
            <person name="Ovchinnikova G."/>
            <person name="Teshima H."/>
            <person name="Detter J.C."/>
            <person name="Tapia R."/>
            <person name="Han C."/>
            <person name="Land M."/>
            <person name="Hauser L."/>
            <person name="Markowitz V."/>
            <person name="Cheng J.-F."/>
            <person name="Hugenholtz P."/>
            <person name="Woyke T."/>
            <person name="Wu D."/>
            <person name="Gronow S."/>
            <person name="Wellnitz S."/>
            <person name="Brambilla E."/>
            <person name="Klenk H.-P."/>
            <person name="Eisen J.A."/>
        </authorList>
    </citation>
    <scope>NUCLEOTIDE SEQUENCE [LARGE SCALE GENOMIC DNA]</scope>
    <source>
        <strain evidence="2">ATCC 33096 / DSM 2489 / 6091</strain>
    </source>
</reference>
<evidence type="ECO:0008006" key="3">
    <source>
        <dbReference type="Google" id="ProtNLM"/>
    </source>
</evidence>
<sequence>MNKIYILLFFLFSVFLFSCNKLNSIYGKWEDSNRILEFSEYGDFTLEFKNSNLVKGFRGRALKKKNIMIMFFEEFKDSNNEWLYTDGTDLEDYKEILFISFEDEKLVTQIKSTNKKFIYTRIID</sequence>
<proteinExistence type="predicted"/>
<protein>
    <recommendedName>
        <fullName evidence="3">Lipoprotein</fullName>
    </recommendedName>
</protein>
<reference evidence="1 2" key="1">
    <citation type="journal article" date="2011" name="Stand. Genomic Sci.">
        <title>Complete genome sequence of Treponema succinifaciens type strain (6091).</title>
        <authorList>
            <person name="Han C."/>
            <person name="Gronow S."/>
            <person name="Teshima H."/>
            <person name="Lapidus A."/>
            <person name="Nolan M."/>
            <person name="Lucas S."/>
            <person name="Hammon N."/>
            <person name="Deshpande S."/>
            <person name="Cheng J.F."/>
            <person name="Zeytun A."/>
            <person name="Tapia R."/>
            <person name="Goodwin L."/>
            <person name="Pitluck S."/>
            <person name="Liolios K."/>
            <person name="Pagani I."/>
            <person name="Ivanova N."/>
            <person name="Mavromatis K."/>
            <person name="Mikhailova N."/>
            <person name="Huntemann M."/>
            <person name="Pati A."/>
            <person name="Chen A."/>
            <person name="Palaniappan K."/>
            <person name="Land M."/>
            <person name="Hauser L."/>
            <person name="Brambilla E.M."/>
            <person name="Rohde M."/>
            <person name="Goker M."/>
            <person name="Woyke T."/>
            <person name="Bristow J."/>
            <person name="Eisen J.A."/>
            <person name="Markowitz V."/>
            <person name="Hugenholtz P."/>
            <person name="Kyrpides N.C."/>
            <person name="Klenk H.P."/>
            <person name="Detter J.C."/>
        </authorList>
    </citation>
    <scope>NUCLEOTIDE SEQUENCE [LARGE SCALE GENOMIC DNA]</scope>
    <source>
        <strain evidence="2">ATCC 33096 / DSM 2489 / 6091</strain>
    </source>
</reference>
<dbReference type="STRING" id="869209.Tresu_0155"/>
<dbReference type="Proteomes" id="UP000006852">
    <property type="component" value="Chromosome"/>
</dbReference>
<dbReference type="AlphaFoldDB" id="F2NV17"/>